<evidence type="ECO:0000256" key="9">
    <source>
        <dbReference type="RuleBase" id="RU364151"/>
    </source>
</evidence>
<dbReference type="GeneID" id="89995597"/>
<evidence type="ECO:0000256" key="8">
    <source>
        <dbReference type="ARBA" id="ARBA00032018"/>
    </source>
</evidence>
<keyword evidence="12" id="KW-1185">Reference proteome</keyword>
<evidence type="ECO:0000313" key="11">
    <source>
        <dbReference type="EMBL" id="KAK5944945.1"/>
    </source>
</evidence>
<feature type="compositionally biased region" description="Basic and acidic residues" evidence="10">
    <location>
        <begin position="127"/>
        <end position="136"/>
    </location>
</feature>
<evidence type="ECO:0000313" key="12">
    <source>
        <dbReference type="Proteomes" id="UP001334248"/>
    </source>
</evidence>
<evidence type="ECO:0000256" key="6">
    <source>
        <dbReference type="ARBA" id="ARBA00023163"/>
    </source>
</evidence>
<feature type="region of interest" description="Disordered" evidence="10">
    <location>
        <begin position="313"/>
        <end position="399"/>
    </location>
</feature>
<comment type="caution">
    <text evidence="11">The sequence shown here is derived from an EMBL/GenBank/DDBJ whole genome shotgun (WGS) entry which is preliminary data.</text>
</comment>
<name>A0ABR0RXA7_9EURO</name>
<proteinExistence type="inferred from homology"/>
<dbReference type="Pfam" id="PF08633">
    <property type="entry name" value="Rox3"/>
    <property type="match status" value="1"/>
</dbReference>
<gene>
    <name evidence="9" type="primary">MED19</name>
    <name evidence="11" type="ORF">PMZ80_002148</name>
</gene>
<comment type="function">
    <text evidence="9">Component of the Mediator complex, a coactivator involved in the regulated transcription of nearly all RNA polymerase II-dependent genes. Mediator functions as a bridge to convey information from gene-specific regulatory proteins to the basal RNA polymerase II transcription machinery. Mediator is recruited to promoters by direct interactions with regulatory proteins and serves as a scaffold for the assembly of a functional preinitiation complex with RNA polymerase II and the general transcription factors.</text>
</comment>
<keyword evidence="5 9" id="KW-0010">Activator</keyword>
<comment type="subcellular location">
    <subcellularLocation>
        <location evidence="1 9">Nucleus</location>
    </subcellularLocation>
</comment>
<protein>
    <recommendedName>
        <fullName evidence="3 9">Mediator of RNA polymerase II transcription subunit 19</fullName>
    </recommendedName>
    <alternativeName>
        <fullName evidence="8 9">Mediator complex subunit 19</fullName>
    </alternativeName>
</protein>
<keyword evidence="4 9" id="KW-0805">Transcription regulation</keyword>
<dbReference type="RefSeq" id="XP_064733035.1">
    <property type="nucleotide sequence ID" value="XM_064870582.1"/>
</dbReference>
<keyword evidence="6 9" id="KW-0804">Transcription</keyword>
<feature type="compositionally biased region" description="Polar residues" evidence="10">
    <location>
        <begin position="63"/>
        <end position="90"/>
    </location>
</feature>
<dbReference type="InterPro" id="IPR013942">
    <property type="entry name" value="Mediator_Med19_fun"/>
</dbReference>
<comment type="similarity">
    <text evidence="2 9">Belongs to the Mediator complex subunit 19 family.</text>
</comment>
<evidence type="ECO:0000256" key="5">
    <source>
        <dbReference type="ARBA" id="ARBA00023159"/>
    </source>
</evidence>
<evidence type="ECO:0000256" key="1">
    <source>
        <dbReference type="ARBA" id="ARBA00004123"/>
    </source>
</evidence>
<keyword evidence="7 9" id="KW-0539">Nucleus</keyword>
<reference evidence="11 12" key="1">
    <citation type="journal article" date="2023" name="Res Sq">
        <title>Genomic and morphological characterization of Knufia obscura isolated from the Mars 2020 spacecraft assembly facility.</title>
        <authorList>
            <person name="Chander A.M."/>
            <person name="Teixeira M.M."/>
            <person name="Singh N.K."/>
            <person name="Williams M.P."/>
            <person name="Parker C.W."/>
            <person name="Leo P."/>
            <person name="Stajich J.E."/>
            <person name="Torok T."/>
            <person name="Tighe S."/>
            <person name="Mason C.E."/>
            <person name="Venkateswaran K."/>
        </authorList>
    </citation>
    <scope>NUCLEOTIDE SEQUENCE [LARGE SCALE GENOMIC DNA]</scope>
    <source>
        <strain evidence="11 12">CCFEE 5817</strain>
    </source>
</reference>
<evidence type="ECO:0000256" key="2">
    <source>
        <dbReference type="ARBA" id="ARBA00009259"/>
    </source>
</evidence>
<organism evidence="11 12">
    <name type="scientific">Knufia obscura</name>
    <dbReference type="NCBI Taxonomy" id="1635080"/>
    <lineage>
        <taxon>Eukaryota</taxon>
        <taxon>Fungi</taxon>
        <taxon>Dikarya</taxon>
        <taxon>Ascomycota</taxon>
        <taxon>Pezizomycotina</taxon>
        <taxon>Eurotiomycetes</taxon>
        <taxon>Chaetothyriomycetidae</taxon>
        <taxon>Chaetothyriales</taxon>
        <taxon>Trichomeriaceae</taxon>
        <taxon>Knufia</taxon>
    </lineage>
</organism>
<evidence type="ECO:0000256" key="10">
    <source>
        <dbReference type="SAM" id="MobiDB-lite"/>
    </source>
</evidence>
<feature type="region of interest" description="Disordered" evidence="10">
    <location>
        <begin position="1"/>
        <end position="149"/>
    </location>
</feature>
<evidence type="ECO:0000256" key="3">
    <source>
        <dbReference type="ARBA" id="ARBA00019615"/>
    </source>
</evidence>
<sequence>MSYSPSAHRLPLSPASPPESGVKQQPKHHVSVVTPQTPPSPDSMSVATKRYVSAYEDGRHTNEMANRSPQNYQTQSQRPSISSSTPQPQNMLKRPAPQDEEERPTSKRQKKEDVPETMEVDSSHTATNHDRQKDPEQAQNETGQGSVDVIIDENTAAQDDSGKVNADLDPIFKDVGKSFRIGRTIHKRAAVDMNQNLLGRYGYHDLLARSARLDPDTGEKINKLRSSYAGQVRDAKLPGLNDHERVVRKDDGSQPSELRTMATLTDQEFASQRSQRKIGDLSTLHGLMKDALHLEATSMGRTINEKWDRILGHEAPKPTRPQQPAYARLQQSQPPNGVRPAHPVAAAQVDQRASRGKKRSYRDDAFDGYRGYGDGLSEVEEDQDRGGDYVERGNKRRKG</sequence>
<dbReference type="Proteomes" id="UP001334248">
    <property type="component" value="Unassembled WGS sequence"/>
</dbReference>
<feature type="compositionally biased region" description="Basic and acidic residues" evidence="10">
    <location>
        <begin position="384"/>
        <end position="393"/>
    </location>
</feature>
<dbReference type="EMBL" id="JAVHJV010000002">
    <property type="protein sequence ID" value="KAK5944945.1"/>
    <property type="molecule type" value="Genomic_DNA"/>
</dbReference>
<accession>A0ABR0RXA7</accession>
<evidence type="ECO:0000256" key="7">
    <source>
        <dbReference type="ARBA" id="ARBA00023242"/>
    </source>
</evidence>
<comment type="subunit">
    <text evidence="9">Component of the Mediator complex.</text>
</comment>
<evidence type="ECO:0000256" key="4">
    <source>
        <dbReference type="ARBA" id="ARBA00023015"/>
    </source>
</evidence>